<name>A0A5J5ILV7_9BACT</name>
<proteinExistence type="predicted"/>
<dbReference type="EMBL" id="VYQF01000001">
    <property type="protein sequence ID" value="KAA9041949.1"/>
    <property type="molecule type" value="Genomic_DNA"/>
</dbReference>
<comment type="caution">
    <text evidence="1">The sequence shown here is derived from an EMBL/GenBank/DDBJ whole genome shotgun (WGS) entry which is preliminary data.</text>
</comment>
<accession>A0A5J5ILV7</accession>
<organism evidence="1 2">
    <name type="scientific">Ginsengibacter hankyongi</name>
    <dbReference type="NCBI Taxonomy" id="2607284"/>
    <lineage>
        <taxon>Bacteria</taxon>
        <taxon>Pseudomonadati</taxon>
        <taxon>Bacteroidota</taxon>
        <taxon>Chitinophagia</taxon>
        <taxon>Chitinophagales</taxon>
        <taxon>Chitinophagaceae</taxon>
        <taxon>Ginsengibacter</taxon>
    </lineage>
</organism>
<keyword evidence="2" id="KW-1185">Reference proteome</keyword>
<protein>
    <submittedName>
        <fullName evidence="1">Uncharacterized protein</fullName>
    </submittedName>
</protein>
<gene>
    <name evidence="1" type="ORF">FW778_08020</name>
</gene>
<dbReference type="AlphaFoldDB" id="A0A5J5ILV7"/>
<dbReference type="RefSeq" id="WP_150414078.1">
    <property type="nucleotide sequence ID" value="NZ_VYQF01000001.1"/>
</dbReference>
<evidence type="ECO:0000313" key="1">
    <source>
        <dbReference type="EMBL" id="KAA9041949.1"/>
    </source>
</evidence>
<dbReference type="Proteomes" id="UP000326903">
    <property type="component" value="Unassembled WGS sequence"/>
</dbReference>
<sequence>MYNHIWKKYLPIIRILMKKSATEDQVLDLNRVDFERAGTGRKAGYKFTIEFTDGKVGNVISGSALAMNLASVILEDDSAKQIISENNYELSLNTKFQLSVRNVSAAIDRTPAKKKGKTAEEETEQ</sequence>
<evidence type="ECO:0000313" key="2">
    <source>
        <dbReference type="Proteomes" id="UP000326903"/>
    </source>
</evidence>
<reference evidence="1 2" key="1">
    <citation type="submission" date="2019-09" db="EMBL/GenBank/DDBJ databases">
        <title>Draft genome sequence of Ginsengibacter sp. BR5-29.</title>
        <authorList>
            <person name="Im W.-T."/>
        </authorList>
    </citation>
    <scope>NUCLEOTIDE SEQUENCE [LARGE SCALE GENOMIC DNA]</scope>
    <source>
        <strain evidence="1 2">BR5-29</strain>
    </source>
</reference>